<dbReference type="Pfam" id="PF10614">
    <property type="entry name" value="CsgF"/>
    <property type="match status" value="1"/>
</dbReference>
<proteinExistence type="predicted"/>
<evidence type="ECO:0000256" key="1">
    <source>
        <dbReference type="ARBA" id="ARBA00003989"/>
    </source>
</evidence>
<evidence type="ECO:0000313" key="6">
    <source>
        <dbReference type="Proteomes" id="UP000410984"/>
    </source>
</evidence>
<dbReference type="AlphaFoldDB" id="A0A509EAG5"/>
<evidence type="ECO:0000256" key="3">
    <source>
        <dbReference type="ARBA" id="ARBA00022729"/>
    </source>
</evidence>
<dbReference type="Proteomes" id="UP000410984">
    <property type="component" value="Unassembled WGS sequence"/>
</dbReference>
<dbReference type="OrthoDB" id="1443407at2"/>
<keyword evidence="3 4" id="KW-0732">Signal</keyword>
<dbReference type="InterPro" id="IPR018893">
    <property type="entry name" value="T8SS_CsgF"/>
</dbReference>
<protein>
    <recommendedName>
        <fullName evidence="2">Curli production assembly/transport component CsgF</fullName>
    </recommendedName>
</protein>
<evidence type="ECO:0000256" key="4">
    <source>
        <dbReference type="SAM" id="SignalP"/>
    </source>
</evidence>
<feature type="signal peptide" evidence="4">
    <location>
        <begin position="1"/>
        <end position="23"/>
    </location>
</feature>
<sequence>MKILLTIALSAACGAAAALPAAATEQVYRPVSPTFGGNPLNGTFLLSTAQAQGYGAKSGQNSPDLSGLNQALSNLGNAGTVATPTIIINGTSIPTNP</sequence>
<feature type="chain" id="PRO_5021429005" description="Curli production assembly/transport component CsgF" evidence="4">
    <location>
        <begin position="24"/>
        <end position="97"/>
    </location>
</feature>
<accession>A0A509EAG5</accession>
<keyword evidence="6" id="KW-1185">Reference proteome</keyword>
<evidence type="ECO:0000313" key="5">
    <source>
        <dbReference type="EMBL" id="VUD71150.1"/>
    </source>
</evidence>
<evidence type="ECO:0000256" key="2">
    <source>
        <dbReference type="ARBA" id="ARBA00014031"/>
    </source>
</evidence>
<comment type="function">
    <text evidence="1">May be involved in the biogenesis of curli organelles.</text>
</comment>
<gene>
    <name evidence="5" type="ORF">MET9862_01726</name>
</gene>
<dbReference type="RefSeq" id="WP_142582620.1">
    <property type="nucleotide sequence ID" value="NZ_CABFPH010000017.1"/>
</dbReference>
<organism evidence="5 6">
    <name type="scientific">Methylobacterium symbioticum</name>
    <dbReference type="NCBI Taxonomy" id="2584084"/>
    <lineage>
        <taxon>Bacteria</taxon>
        <taxon>Pseudomonadati</taxon>
        <taxon>Pseudomonadota</taxon>
        <taxon>Alphaproteobacteria</taxon>
        <taxon>Hyphomicrobiales</taxon>
        <taxon>Methylobacteriaceae</taxon>
        <taxon>Methylobacterium</taxon>
    </lineage>
</organism>
<reference evidence="5 6" key="1">
    <citation type="submission" date="2019-06" db="EMBL/GenBank/DDBJ databases">
        <authorList>
            <person name="Rodrigo-Torres L."/>
            <person name="Arahal R. D."/>
            <person name="Lucena T."/>
        </authorList>
    </citation>
    <scope>NUCLEOTIDE SEQUENCE [LARGE SCALE GENOMIC DNA]</scope>
    <source>
        <strain evidence="5 6">SB0023/3</strain>
    </source>
</reference>
<name>A0A509EAG5_9HYPH</name>
<dbReference type="EMBL" id="CABFPH010000017">
    <property type="protein sequence ID" value="VUD71150.1"/>
    <property type="molecule type" value="Genomic_DNA"/>
</dbReference>